<geneLocation type="plasmid" evidence="2">
    <name>pPNK</name>
</geneLocation>
<dbReference type="PATRIC" id="fig|389348.3.peg.2881"/>
<dbReference type="InParanoid" id="A0A0U5EV71"/>
<evidence type="ECO:0000313" key="1">
    <source>
        <dbReference type="EMBL" id="CUI18163.1"/>
    </source>
</evidence>
<keyword evidence="2" id="KW-1185">Reference proteome</keyword>
<name>A0A0U5EV71_9BACT</name>
<dbReference type="Proteomes" id="UP000069902">
    <property type="component" value="Plasmid pPNK"/>
</dbReference>
<dbReference type="KEGG" id="pnl:PNK_p0109"/>
<sequence length="386" mass="44610">MQQTCHNAIWNSNVLSDWYANEINEYAQTDNPCFNLFKARVLAATMPAFLALQLSFELLLVSIPRAFCECVVVLSKAVVQLASFPETSLKENSSLIGIEPEEAVSVNYTAGFDETLPPERLIQRLTQNNALLESIRTHRFDNQASWKTITDRTWETNENCTRLKRLIYEDTNRFYLELGSPELGSHFFYECLTYPWGKAYLEFLIRETPKHFLDKLVKRNAYAELGTILPNDQANLHDLFLGNAQDPRYQHLSEDSLLDSIIKQSPNPEQSANLLRLFEECIPDLWMRLVFRHGYQLPIPIAEIQPNVEMSLEKRLEHAIIMKSVDLLKELCQQMNDASFKLAMKRLRNRYPAFNAEILELEQQVSPRFGLGFFDGFVDIDLVFQA</sequence>
<accession>A0A0U5EV71</accession>
<evidence type="ECO:0000313" key="2">
    <source>
        <dbReference type="Proteomes" id="UP000069902"/>
    </source>
</evidence>
<reference evidence="2" key="1">
    <citation type="submission" date="2015-09" db="EMBL/GenBank/DDBJ databases">
        <authorList>
            <person name="Bertelli C."/>
        </authorList>
    </citation>
    <scope>NUCLEOTIDE SEQUENCE [LARGE SCALE GENOMIC DNA]</scope>
    <source>
        <strain evidence="2">KNic</strain>
        <plasmid evidence="2">pPNK</plasmid>
    </source>
</reference>
<dbReference type="RefSeq" id="WP_158021836.1">
    <property type="nucleotide sequence ID" value="NZ_LN879503.1"/>
</dbReference>
<gene>
    <name evidence="1" type="ORF">PNK_p0109</name>
</gene>
<organism evidence="1 2">
    <name type="scientific">Candidatus Protochlamydia naegleriophila</name>
    <dbReference type="NCBI Taxonomy" id="389348"/>
    <lineage>
        <taxon>Bacteria</taxon>
        <taxon>Pseudomonadati</taxon>
        <taxon>Chlamydiota</taxon>
        <taxon>Chlamydiia</taxon>
        <taxon>Parachlamydiales</taxon>
        <taxon>Parachlamydiaceae</taxon>
        <taxon>Candidatus Protochlamydia</taxon>
    </lineage>
</organism>
<dbReference type="AlphaFoldDB" id="A0A0U5EV71"/>
<protein>
    <submittedName>
        <fullName evidence="1">Uncharacterized protein</fullName>
    </submittedName>
</protein>
<dbReference type="EMBL" id="LN879503">
    <property type="protein sequence ID" value="CUI18163.1"/>
    <property type="molecule type" value="Genomic_DNA"/>
</dbReference>
<proteinExistence type="predicted"/>